<dbReference type="InterPro" id="IPR000772">
    <property type="entry name" value="Ricin_B_lectin"/>
</dbReference>
<keyword evidence="3" id="KW-0732">Signal</keyword>
<feature type="chain" id="PRO_5002745933" evidence="3">
    <location>
        <begin position="38"/>
        <end position="378"/>
    </location>
</feature>
<organism evidence="5 6">
    <name type="scientific">Renibacterium salmoninarum (strain ATCC 33209 / DSM 20767 / JCM 11484 / NBRC 15589 / NCIMB 2235)</name>
    <dbReference type="NCBI Taxonomy" id="288705"/>
    <lineage>
        <taxon>Bacteria</taxon>
        <taxon>Bacillati</taxon>
        <taxon>Actinomycetota</taxon>
        <taxon>Actinomycetes</taxon>
        <taxon>Micrococcales</taxon>
        <taxon>Micrococcaceae</taxon>
        <taxon>Renibacterium</taxon>
    </lineage>
</organism>
<dbReference type="HOGENOM" id="CLU_045506_0_0_11"/>
<evidence type="ECO:0000256" key="3">
    <source>
        <dbReference type="SAM" id="SignalP"/>
    </source>
</evidence>
<keyword evidence="6" id="KW-1185">Reference proteome</keyword>
<dbReference type="InterPro" id="IPR035992">
    <property type="entry name" value="Ricin_B-like_lectins"/>
</dbReference>
<dbReference type="STRING" id="288705.RSal33209_0356"/>
<sequence>MFTARKDHPAVKKLLALLTASAAAALLLVAAPGAAQAATTGTITGIGGKCIDAAAGKSDNGTAVQIYDCNGTNAQQITIGDDQSIRMLGKCLDIVDRSTSNGGKVQLWDCANSANQKWAFSNASEIVNPAANRCLDAEGQKSDNGTRLMIWDCTGNPNQKWTVHPSGNPPSNSEFPISEAQFNQLFPNRNSTYSYQGLVSGAKKYPAFATTGDDATKKREVAAFLANVQHETGSLQYLRELNTANYPHYCDRSQPYGCPAGGDQYYGRGSLQLSWNYNYKAAGDSLGFDLLNNPDQVATNPTLAWGTGLWYWNTQSGGASTSSHDSIVQNRGFGETIRSINGGLECNGNGADSRNARINYYKNIAGVLGVDPGGNLSC</sequence>
<name>A9WKV3_RENSM</name>
<proteinExistence type="predicted"/>
<keyword evidence="1" id="KW-0611">Plant defense</keyword>
<dbReference type="SUPFAM" id="SSF53955">
    <property type="entry name" value="Lysozyme-like"/>
    <property type="match status" value="1"/>
</dbReference>
<dbReference type="CDD" id="cd00325">
    <property type="entry name" value="chitinase_GH19"/>
    <property type="match status" value="1"/>
</dbReference>
<dbReference type="FunFam" id="3.30.20.10:FF:000001">
    <property type="entry name" value="Endochitinase (Chitinase)"/>
    <property type="match status" value="1"/>
</dbReference>
<accession>A9WKV3</accession>
<dbReference type="GO" id="GO:0016998">
    <property type="term" value="P:cell wall macromolecule catabolic process"/>
    <property type="evidence" value="ECO:0007669"/>
    <property type="project" value="InterPro"/>
</dbReference>
<evidence type="ECO:0000313" key="5">
    <source>
        <dbReference type="EMBL" id="ABY22111.1"/>
    </source>
</evidence>
<dbReference type="PROSITE" id="PS50231">
    <property type="entry name" value="RICIN_B_LECTIN"/>
    <property type="match status" value="1"/>
</dbReference>
<dbReference type="EMBL" id="CP000910">
    <property type="protein sequence ID" value="ABY22111.1"/>
    <property type="molecule type" value="Genomic_DNA"/>
</dbReference>
<dbReference type="PANTHER" id="PTHR22595:SF79">
    <property type="entry name" value="CHITINASE 12"/>
    <property type="match status" value="1"/>
</dbReference>
<dbReference type="SUPFAM" id="SSF50370">
    <property type="entry name" value="Ricin B-like lectins"/>
    <property type="match status" value="1"/>
</dbReference>
<dbReference type="Gene3D" id="1.10.530.10">
    <property type="match status" value="1"/>
</dbReference>
<dbReference type="GO" id="GO:0006952">
    <property type="term" value="P:defense response"/>
    <property type="evidence" value="ECO:0007669"/>
    <property type="project" value="UniProtKB-KW"/>
</dbReference>
<dbReference type="CAZy" id="CBM13">
    <property type="family name" value="Carbohydrate-Binding Module Family 13"/>
</dbReference>
<dbReference type="CAZy" id="GH19">
    <property type="family name" value="Glycoside Hydrolase Family 19"/>
</dbReference>
<keyword evidence="2" id="KW-1015">Disulfide bond</keyword>
<protein>
    <submittedName>
        <fullName evidence="5">Endochitinase</fullName>
        <ecNumber evidence="5">3.2.1.14</ecNumber>
    </submittedName>
</protein>
<dbReference type="EC" id="3.2.1.14" evidence="5"/>
<dbReference type="SMART" id="SM00458">
    <property type="entry name" value="RICIN"/>
    <property type="match status" value="1"/>
</dbReference>
<gene>
    <name evidence="5" type="ordered locus">RSal33209_0356</name>
</gene>
<feature type="signal peptide" evidence="3">
    <location>
        <begin position="1"/>
        <end position="37"/>
    </location>
</feature>
<dbReference type="CDD" id="cd23451">
    <property type="entry name" value="beta-trefoil_Ricin_laminarinase"/>
    <property type="match status" value="1"/>
</dbReference>
<dbReference type="eggNOG" id="COG3179">
    <property type="taxonomic scope" value="Bacteria"/>
</dbReference>
<evidence type="ECO:0000256" key="1">
    <source>
        <dbReference type="ARBA" id="ARBA00022821"/>
    </source>
</evidence>
<dbReference type="Gene3D" id="3.30.20.10">
    <property type="entry name" value="Endochitinase, domain 2"/>
    <property type="match status" value="1"/>
</dbReference>
<evidence type="ECO:0000256" key="2">
    <source>
        <dbReference type="ARBA" id="ARBA00023157"/>
    </source>
</evidence>
<keyword evidence="5" id="KW-0326">Glycosidase</keyword>
<dbReference type="KEGG" id="rsa:RSal33209_0356"/>
<feature type="domain" description="Ricin B lectin" evidence="4">
    <location>
        <begin position="40"/>
        <end position="164"/>
    </location>
</feature>
<dbReference type="InterPro" id="IPR000726">
    <property type="entry name" value="Glyco_hydro_19_cat"/>
</dbReference>
<keyword evidence="5" id="KW-0378">Hydrolase</keyword>
<dbReference type="GO" id="GO:0006032">
    <property type="term" value="P:chitin catabolic process"/>
    <property type="evidence" value="ECO:0007669"/>
    <property type="project" value="InterPro"/>
</dbReference>
<dbReference type="Proteomes" id="UP000002007">
    <property type="component" value="Chromosome"/>
</dbReference>
<dbReference type="AlphaFoldDB" id="A9WKV3"/>
<dbReference type="GO" id="GO:0008843">
    <property type="term" value="F:endochitinase activity"/>
    <property type="evidence" value="ECO:0007669"/>
    <property type="project" value="UniProtKB-EC"/>
</dbReference>
<dbReference type="PANTHER" id="PTHR22595">
    <property type="entry name" value="CHITINASE-RELATED"/>
    <property type="match status" value="1"/>
</dbReference>
<dbReference type="Pfam" id="PF00182">
    <property type="entry name" value="Glyco_hydro_19"/>
    <property type="match status" value="1"/>
</dbReference>
<evidence type="ECO:0000313" key="6">
    <source>
        <dbReference type="Proteomes" id="UP000002007"/>
    </source>
</evidence>
<dbReference type="Pfam" id="PF00652">
    <property type="entry name" value="Ricin_B_lectin"/>
    <property type="match status" value="1"/>
</dbReference>
<dbReference type="Gene3D" id="2.80.10.50">
    <property type="match status" value="2"/>
</dbReference>
<dbReference type="InterPro" id="IPR023346">
    <property type="entry name" value="Lysozyme-like_dom_sf"/>
</dbReference>
<evidence type="ECO:0000259" key="4">
    <source>
        <dbReference type="SMART" id="SM00458"/>
    </source>
</evidence>
<reference evidence="5" key="1">
    <citation type="submission" date="2007-12" db="EMBL/GenBank/DDBJ databases">
        <title>The genome sequence of Renibacterium salmoninarum ATCC 33209 suggests reductive genome evolution from environmental Arthrobacter.</title>
        <authorList>
            <person name="Wiens G.D."/>
            <person name="Rockey D.R."/>
            <person name="Wu Z."/>
            <person name="Gillett W."/>
            <person name="Hayden H."/>
            <person name="Crane S."/>
            <person name="Chen D.S."/>
            <person name="Capri G.R."/>
            <person name="Burnett J.R."/>
            <person name="Ponnerassery S."/>
            <person name="Schipma M.J."/>
            <person name="Burd H."/>
            <person name="Bhattacharyya A."/>
            <person name="Kaul R."/>
            <person name="Rhodes L.D."/>
            <person name="Strom M.S."/>
        </authorList>
    </citation>
    <scope>NUCLEOTIDE SEQUENCE</scope>
    <source>
        <strain evidence="5">ATCC 33209</strain>
    </source>
</reference>